<dbReference type="PROSITE" id="PS50887">
    <property type="entry name" value="GGDEF"/>
    <property type="match status" value="1"/>
</dbReference>
<dbReference type="NCBIfam" id="TIGR00254">
    <property type="entry name" value="GGDEF"/>
    <property type="match status" value="1"/>
</dbReference>
<dbReference type="Pfam" id="PF00672">
    <property type="entry name" value="HAMP"/>
    <property type="match status" value="1"/>
</dbReference>
<proteinExistence type="predicted"/>
<accession>A0A5E4V3N1</accession>
<keyword evidence="6" id="KW-1185">Reference proteome</keyword>
<name>A0A5E4V3N1_9BURK</name>
<dbReference type="InterPro" id="IPR035965">
    <property type="entry name" value="PAS-like_dom_sf"/>
</dbReference>
<dbReference type="InterPro" id="IPR013656">
    <property type="entry name" value="PAS_4"/>
</dbReference>
<dbReference type="InterPro" id="IPR043128">
    <property type="entry name" value="Rev_trsase/Diguanyl_cyclase"/>
</dbReference>
<dbReference type="AlphaFoldDB" id="A0A5E4V3N1"/>
<evidence type="ECO:0000259" key="2">
    <source>
        <dbReference type="PROSITE" id="PS50112"/>
    </source>
</evidence>
<dbReference type="Gene3D" id="3.30.70.270">
    <property type="match status" value="1"/>
</dbReference>
<dbReference type="CDD" id="cd01949">
    <property type="entry name" value="GGDEF"/>
    <property type="match status" value="1"/>
</dbReference>
<keyword evidence="1" id="KW-0472">Membrane</keyword>
<evidence type="ECO:0000259" key="4">
    <source>
        <dbReference type="PROSITE" id="PS50887"/>
    </source>
</evidence>
<feature type="transmembrane region" description="Helical" evidence="1">
    <location>
        <begin position="299"/>
        <end position="322"/>
    </location>
</feature>
<evidence type="ECO:0000259" key="3">
    <source>
        <dbReference type="PROSITE" id="PS50885"/>
    </source>
</evidence>
<organism evidence="5 6">
    <name type="scientific">Pandoraea terrae</name>
    <dbReference type="NCBI Taxonomy" id="1537710"/>
    <lineage>
        <taxon>Bacteria</taxon>
        <taxon>Pseudomonadati</taxon>
        <taxon>Pseudomonadota</taxon>
        <taxon>Betaproteobacteria</taxon>
        <taxon>Burkholderiales</taxon>
        <taxon>Burkholderiaceae</taxon>
        <taxon>Pandoraea</taxon>
    </lineage>
</organism>
<dbReference type="SMART" id="SM00267">
    <property type="entry name" value="GGDEF"/>
    <property type="match status" value="1"/>
</dbReference>
<dbReference type="EMBL" id="CABPRZ010000008">
    <property type="protein sequence ID" value="VVE06892.1"/>
    <property type="molecule type" value="Genomic_DNA"/>
</dbReference>
<dbReference type="InterPro" id="IPR029787">
    <property type="entry name" value="Nucleotide_cyclase"/>
</dbReference>
<dbReference type="NCBIfam" id="TIGR00229">
    <property type="entry name" value="sensory_box"/>
    <property type="match status" value="1"/>
</dbReference>
<dbReference type="Proteomes" id="UP000414233">
    <property type="component" value="Unassembled WGS sequence"/>
</dbReference>
<dbReference type="InterPro" id="IPR003660">
    <property type="entry name" value="HAMP_dom"/>
</dbReference>
<dbReference type="InterPro" id="IPR000160">
    <property type="entry name" value="GGDEF_dom"/>
</dbReference>
<feature type="domain" description="GGDEF" evidence="4">
    <location>
        <begin position="541"/>
        <end position="675"/>
    </location>
</feature>
<dbReference type="SUPFAM" id="SSF55073">
    <property type="entry name" value="Nucleotide cyclase"/>
    <property type="match status" value="1"/>
</dbReference>
<protein>
    <submittedName>
        <fullName evidence="5">GGDEF domain-containing protein</fullName>
    </submittedName>
</protein>
<dbReference type="SUPFAM" id="SSF55785">
    <property type="entry name" value="PYP-like sensor domain (PAS domain)"/>
    <property type="match status" value="1"/>
</dbReference>
<reference evidence="5 6" key="1">
    <citation type="submission" date="2019-08" db="EMBL/GenBank/DDBJ databases">
        <authorList>
            <person name="Peeters C."/>
        </authorList>
    </citation>
    <scope>NUCLEOTIDE SEQUENCE [LARGE SCALE GENOMIC DNA]</scope>
    <source>
        <strain evidence="5 6">LMG 30175</strain>
    </source>
</reference>
<dbReference type="InterPro" id="IPR052155">
    <property type="entry name" value="Biofilm_reg_signaling"/>
</dbReference>
<feature type="domain" description="HAMP" evidence="3">
    <location>
        <begin position="319"/>
        <end position="372"/>
    </location>
</feature>
<evidence type="ECO:0000313" key="6">
    <source>
        <dbReference type="Proteomes" id="UP000414233"/>
    </source>
</evidence>
<evidence type="ECO:0000313" key="5">
    <source>
        <dbReference type="EMBL" id="VVE06892.1"/>
    </source>
</evidence>
<dbReference type="GO" id="GO:0007165">
    <property type="term" value="P:signal transduction"/>
    <property type="evidence" value="ECO:0007669"/>
    <property type="project" value="InterPro"/>
</dbReference>
<sequence>MLKGRKKDIELSAANGEEAMVRWSLKSRLVASTVIVVAVLIVLLFVVARHFAYAQLRHVLQAQQDTQVRLVAEQLDDKFEERATILHHVAAQLAPMLGRSPAELKAFAATTAAIPHIFNWVFLAGTDGSRIFDSRLTGEQANFSDREYFRKILRGDELAISEPLTTRLTGAPGVIMAVPVRAADGRLLAMLAGGLNLQQANFLLDLSNNRIGATGIYCLITTGPSRRYVMHPTGAMVLQPESAQGDACGLAEADSAWSFGGLAQPVVARQILRTSGWELIAVLPPKEAFSPLTQTRPKVIVTVLGALLLTGLAVWLVIRWLLKPLDQLHRVVRRSASDPRAYTCLPAGKPDEIGELSLAFSHLMRQLLERNAALQNAKEVAETRAKYIQTIANHVPDLISYLDTHERYVFVNAAYERRFNLSANQIVGRTLRDLWGDEIYLSTLAKRIRQALAGEVVNFSVEWREDSTTQIFDVTYQPVANADSGPVVGIHVFVRDVTQERMKVEHLEQKMMSDHLTGLLNRTGFEQRLASAMAAAERDRQKVALLLIDLDNFKLVNDTYGHAFGDALLTLFARRLKSCARGADVVARIGGDEFAVILAGFPSEKTVERIAGDIVNHCAQSYEIYGLNLQCGATVGAASHLGDRQISRNELFLKADTALYAAKNAGKARFALFPLLDAPDATPCPGDPS</sequence>
<dbReference type="FunFam" id="3.30.70.270:FF:000001">
    <property type="entry name" value="Diguanylate cyclase domain protein"/>
    <property type="match status" value="1"/>
</dbReference>
<dbReference type="CDD" id="cd12914">
    <property type="entry name" value="PDC1_DGC_like"/>
    <property type="match status" value="1"/>
</dbReference>
<dbReference type="SMART" id="SM00091">
    <property type="entry name" value="PAS"/>
    <property type="match status" value="1"/>
</dbReference>
<dbReference type="PANTHER" id="PTHR44757">
    <property type="entry name" value="DIGUANYLATE CYCLASE DGCP"/>
    <property type="match status" value="1"/>
</dbReference>
<dbReference type="Gene3D" id="6.10.340.10">
    <property type="match status" value="1"/>
</dbReference>
<dbReference type="Gene3D" id="3.30.450.20">
    <property type="entry name" value="PAS domain"/>
    <property type="match status" value="2"/>
</dbReference>
<dbReference type="PROSITE" id="PS50885">
    <property type="entry name" value="HAMP"/>
    <property type="match status" value="1"/>
</dbReference>
<dbReference type="InterPro" id="IPR000014">
    <property type="entry name" value="PAS"/>
</dbReference>
<gene>
    <name evidence="5" type="ORF">PTE30175_02358</name>
</gene>
<dbReference type="GO" id="GO:0003824">
    <property type="term" value="F:catalytic activity"/>
    <property type="evidence" value="ECO:0007669"/>
    <property type="project" value="UniProtKB-ARBA"/>
</dbReference>
<keyword evidence="1" id="KW-1133">Transmembrane helix</keyword>
<keyword evidence="1" id="KW-0812">Transmembrane</keyword>
<feature type="transmembrane region" description="Helical" evidence="1">
    <location>
        <begin position="29"/>
        <end position="48"/>
    </location>
</feature>
<dbReference type="GO" id="GO:0016020">
    <property type="term" value="C:membrane"/>
    <property type="evidence" value="ECO:0007669"/>
    <property type="project" value="InterPro"/>
</dbReference>
<dbReference type="SMART" id="SM00304">
    <property type="entry name" value="HAMP"/>
    <property type="match status" value="1"/>
</dbReference>
<evidence type="ECO:0000256" key="1">
    <source>
        <dbReference type="SAM" id="Phobius"/>
    </source>
</evidence>
<feature type="domain" description="PAS" evidence="2">
    <location>
        <begin position="384"/>
        <end position="455"/>
    </location>
</feature>
<dbReference type="PROSITE" id="PS50112">
    <property type="entry name" value="PAS"/>
    <property type="match status" value="1"/>
</dbReference>
<dbReference type="PANTHER" id="PTHR44757:SF2">
    <property type="entry name" value="BIOFILM ARCHITECTURE MAINTENANCE PROTEIN MBAA"/>
    <property type="match status" value="1"/>
</dbReference>
<dbReference type="Pfam" id="PF08448">
    <property type="entry name" value="PAS_4"/>
    <property type="match status" value="1"/>
</dbReference>
<dbReference type="Pfam" id="PF00990">
    <property type="entry name" value="GGDEF"/>
    <property type="match status" value="1"/>
</dbReference>
<dbReference type="CDD" id="cd00130">
    <property type="entry name" value="PAS"/>
    <property type="match status" value="1"/>
</dbReference>